<evidence type="ECO:0000313" key="3">
    <source>
        <dbReference type="Proteomes" id="UP001642482"/>
    </source>
</evidence>
<sequence length="125" mass="15249">MIPTEYTAFVVVYAFIILPAITTNQRFVRAWRMYPHYNRRRDYRRRQIRRLLICAILFAIPMWPRWYWVHVRGIHYEVHEPEVLWETGFFGPLRTLFRFLFGWLNNNFTNAGRIETAVDRKALVG</sequence>
<organism evidence="2 3">
    <name type="scientific">Sporothrix eucalyptigena</name>
    <dbReference type="NCBI Taxonomy" id="1812306"/>
    <lineage>
        <taxon>Eukaryota</taxon>
        <taxon>Fungi</taxon>
        <taxon>Dikarya</taxon>
        <taxon>Ascomycota</taxon>
        <taxon>Pezizomycotina</taxon>
        <taxon>Sordariomycetes</taxon>
        <taxon>Sordariomycetidae</taxon>
        <taxon>Ophiostomatales</taxon>
        <taxon>Ophiostomataceae</taxon>
        <taxon>Sporothrix</taxon>
    </lineage>
</organism>
<dbReference type="Proteomes" id="UP001642482">
    <property type="component" value="Unassembled WGS sequence"/>
</dbReference>
<feature type="transmembrane region" description="Helical" evidence="1">
    <location>
        <begin position="6"/>
        <end position="27"/>
    </location>
</feature>
<reference evidence="2 3" key="1">
    <citation type="submission" date="2024-01" db="EMBL/GenBank/DDBJ databases">
        <authorList>
            <person name="Allen C."/>
            <person name="Tagirdzhanova G."/>
        </authorList>
    </citation>
    <scope>NUCLEOTIDE SEQUENCE [LARGE SCALE GENOMIC DNA]</scope>
</reference>
<gene>
    <name evidence="2" type="ORF">SEUCBS140593_010676</name>
</gene>
<keyword evidence="1" id="KW-0472">Membrane</keyword>
<dbReference type="EMBL" id="CAWUHD010000247">
    <property type="protein sequence ID" value="CAK7238426.1"/>
    <property type="molecule type" value="Genomic_DNA"/>
</dbReference>
<keyword evidence="3" id="KW-1185">Reference proteome</keyword>
<feature type="transmembrane region" description="Helical" evidence="1">
    <location>
        <begin position="48"/>
        <end position="68"/>
    </location>
</feature>
<accession>A0ABP0D4K1</accession>
<keyword evidence="1" id="KW-0812">Transmembrane</keyword>
<protein>
    <submittedName>
        <fullName evidence="2">Uncharacterized protein</fullName>
    </submittedName>
</protein>
<name>A0ABP0D4K1_9PEZI</name>
<comment type="caution">
    <text evidence="2">The sequence shown here is derived from an EMBL/GenBank/DDBJ whole genome shotgun (WGS) entry which is preliminary data.</text>
</comment>
<evidence type="ECO:0000256" key="1">
    <source>
        <dbReference type="SAM" id="Phobius"/>
    </source>
</evidence>
<evidence type="ECO:0000313" key="2">
    <source>
        <dbReference type="EMBL" id="CAK7238426.1"/>
    </source>
</evidence>
<keyword evidence="1" id="KW-1133">Transmembrane helix</keyword>
<proteinExistence type="predicted"/>